<feature type="binding site" evidence="3">
    <location>
        <position position="172"/>
    </location>
    <ligand>
        <name>dCTP</name>
        <dbReference type="ChEBI" id="CHEBI:61481"/>
    </ligand>
</feature>
<evidence type="ECO:0000256" key="3">
    <source>
        <dbReference type="HAMAP-Rule" id="MF_00146"/>
    </source>
</evidence>
<dbReference type="EC" id="3.5.4.13" evidence="3"/>
<dbReference type="Proteomes" id="UP000230538">
    <property type="component" value="Unassembled WGS sequence"/>
</dbReference>
<keyword evidence="3" id="KW-0547">Nucleotide-binding</keyword>
<dbReference type="InterPro" id="IPR033704">
    <property type="entry name" value="dUTPase_trimeric"/>
</dbReference>
<feature type="binding site" evidence="3">
    <location>
        <position position="165"/>
    </location>
    <ligand>
        <name>dCTP</name>
        <dbReference type="ChEBI" id="CHEBI:61481"/>
    </ligand>
</feature>
<gene>
    <name evidence="3" type="primary">dcd</name>
    <name evidence="4" type="ORF">CO181_02445</name>
</gene>
<dbReference type="GO" id="GO:0008829">
    <property type="term" value="F:dCTP deaminase activity"/>
    <property type="evidence" value="ECO:0007669"/>
    <property type="project" value="UniProtKB-UniRule"/>
</dbReference>
<dbReference type="GO" id="GO:0015949">
    <property type="term" value="P:nucleobase-containing small molecule interconversion"/>
    <property type="evidence" value="ECO:0007669"/>
    <property type="project" value="TreeGrafter"/>
</dbReference>
<dbReference type="GO" id="GO:0000166">
    <property type="term" value="F:nucleotide binding"/>
    <property type="evidence" value="ECO:0007669"/>
    <property type="project" value="UniProtKB-KW"/>
</dbReference>
<feature type="binding site" evidence="3">
    <location>
        <position position="176"/>
    </location>
    <ligand>
        <name>dCTP</name>
        <dbReference type="ChEBI" id="CHEBI:61481"/>
    </ligand>
</feature>
<reference evidence="5" key="1">
    <citation type="submission" date="2017-09" db="EMBL/GenBank/DDBJ databases">
        <title>Depth-based differentiation of microbial function through sediment-hosted aquifers and enrichment of novel symbionts in the deep terrestrial subsurface.</title>
        <authorList>
            <person name="Probst A.J."/>
            <person name="Ladd B."/>
            <person name="Jarett J.K."/>
            <person name="Geller-Mcgrath D.E."/>
            <person name="Sieber C.M.K."/>
            <person name="Emerson J.B."/>
            <person name="Anantharaman K."/>
            <person name="Thomas B.C."/>
            <person name="Malmstrom R."/>
            <person name="Stieglmeier M."/>
            <person name="Klingl A."/>
            <person name="Woyke T."/>
            <person name="Ryan C.M."/>
            <person name="Banfield J.F."/>
        </authorList>
    </citation>
    <scope>NUCLEOTIDE SEQUENCE [LARGE SCALE GENOMIC DNA]</scope>
</reference>
<dbReference type="UniPathway" id="UPA00610">
    <property type="reaction ID" value="UER00665"/>
</dbReference>
<evidence type="ECO:0000256" key="1">
    <source>
        <dbReference type="ARBA" id="ARBA00022801"/>
    </source>
</evidence>
<dbReference type="HAMAP" id="MF_00146">
    <property type="entry name" value="dCTP_deaminase"/>
    <property type="match status" value="1"/>
</dbReference>
<feature type="binding site" evidence="3">
    <location>
        <position position="122"/>
    </location>
    <ligand>
        <name>dCTP</name>
        <dbReference type="ChEBI" id="CHEBI:61481"/>
    </ligand>
</feature>
<organism evidence="4 5">
    <name type="scientific">candidate division WWE3 bacterium CG_4_9_14_3_um_filter_43_9</name>
    <dbReference type="NCBI Taxonomy" id="1975082"/>
    <lineage>
        <taxon>Bacteria</taxon>
        <taxon>Katanobacteria</taxon>
    </lineage>
</organism>
<keyword evidence="2 3" id="KW-0546">Nucleotide metabolism</keyword>
<feature type="active site" description="Proton donor/acceptor" evidence="3">
    <location>
        <position position="132"/>
    </location>
</feature>
<feature type="binding site" evidence="3">
    <location>
        <begin position="104"/>
        <end position="109"/>
    </location>
    <ligand>
        <name>dCTP</name>
        <dbReference type="ChEBI" id="CHEBI:61481"/>
    </ligand>
</feature>
<accession>A0A2M7WXD8</accession>
<dbReference type="SUPFAM" id="SSF51283">
    <property type="entry name" value="dUTPase-like"/>
    <property type="match status" value="1"/>
</dbReference>
<comment type="caution">
    <text evidence="3">Lacks conserved residue(s) required for the propagation of feature annotation.</text>
</comment>
<dbReference type="InterPro" id="IPR011962">
    <property type="entry name" value="dCTP_deaminase"/>
</dbReference>
<dbReference type="GO" id="GO:0006226">
    <property type="term" value="P:dUMP biosynthetic process"/>
    <property type="evidence" value="ECO:0007669"/>
    <property type="project" value="UniProtKB-UniPathway"/>
</dbReference>
<comment type="pathway">
    <text evidence="3">Pyrimidine metabolism; dUMP biosynthesis; dUMP from dCTP (dUTP route): step 1/2.</text>
</comment>
<dbReference type="GO" id="GO:0006229">
    <property type="term" value="P:dUTP biosynthetic process"/>
    <property type="evidence" value="ECO:0007669"/>
    <property type="project" value="UniProtKB-UniRule"/>
</dbReference>
<evidence type="ECO:0000256" key="2">
    <source>
        <dbReference type="ARBA" id="ARBA00023080"/>
    </source>
</evidence>
<dbReference type="InterPro" id="IPR036157">
    <property type="entry name" value="dUTPase-like_sf"/>
</dbReference>
<keyword evidence="1 3" id="KW-0378">Hydrolase</keyword>
<proteinExistence type="inferred from homology"/>
<sequence length="189" mass="21056">MILADSDIKKALKTGKIKIDPPPDLEEQLGSCSLDFKLGNVFKVFNHSSFPYIDPRQPQDENLMKEIVVEKDKPFIMQPHDFVLAVTQEYIDLPDDLLGRLEGRSSLGRLGIIVHSTAAIFDPGWRGKATMEIGNLGRMPVALYPGMRICSMTFEELTSPAEVPYFQKKTAKYINQVSPLASKISGEAT</sequence>
<dbReference type="Pfam" id="PF22769">
    <property type="entry name" value="DCD"/>
    <property type="match status" value="1"/>
</dbReference>
<dbReference type="PANTHER" id="PTHR42680">
    <property type="entry name" value="DCTP DEAMINASE"/>
    <property type="match status" value="1"/>
</dbReference>
<dbReference type="PANTHER" id="PTHR42680:SF3">
    <property type="entry name" value="DCTP DEAMINASE"/>
    <property type="match status" value="1"/>
</dbReference>
<dbReference type="CDD" id="cd07557">
    <property type="entry name" value="trimeric_dUTPase"/>
    <property type="match status" value="1"/>
</dbReference>
<comment type="subunit">
    <text evidence="3">Homotrimer.</text>
</comment>
<comment type="similarity">
    <text evidence="3">Belongs to the dCTP deaminase family.</text>
</comment>
<comment type="caution">
    <text evidence="4">The sequence shown here is derived from an EMBL/GenBank/DDBJ whole genome shotgun (WGS) entry which is preliminary data.</text>
</comment>
<dbReference type="NCBIfam" id="TIGR02274">
    <property type="entry name" value="dCTP_deam"/>
    <property type="match status" value="1"/>
</dbReference>
<name>A0A2M7WXD8_UNCKA</name>
<dbReference type="AlphaFoldDB" id="A0A2M7WXD8"/>
<dbReference type="Gene3D" id="2.70.40.10">
    <property type="match status" value="1"/>
</dbReference>
<comment type="function">
    <text evidence="3">Catalyzes the deamination of dCTP to dUTP.</text>
</comment>
<comment type="catalytic activity">
    <reaction evidence="3">
        <text>dCTP + H2O + H(+) = dUTP + NH4(+)</text>
        <dbReference type="Rhea" id="RHEA:22680"/>
        <dbReference type="ChEBI" id="CHEBI:15377"/>
        <dbReference type="ChEBI" id="CHEBI:15378"/>
        <dbReference type="ChEBI" id="CHEBI:28938"/>
        <dbReference type="ChEBI" id="CHEBI:61481"/>
        <dbReference type="ChEBI" id="CHEBI:61555"/>
        <dbReference type="EC" id="3.5.4.13"/>
    </reaction>
</comment>
<evidence type="ECO:0000313" key="5">
    <source>
        <dbReference type="Proteomes" id="UP000230538"/>
    </source>
</evidence>
<evidence type="ECO:0000313" key="4">
    <source>
        <dbReference type="EMBL" id="PJA37698.1"/>
    </source>
</evidence>
<dbReference type="EMBL" id="PFXB01000067">
    <property type="protein sequence ID" value="PJA37698.1"/>
    <property type="molecule type" value="Genomic_DNA"/>
</dbReference>
<protein>
    <recommendedName>
        <fullName evidence="3">dCTP deaminase</fullName>
        <ecNumber evidence="3">3.5.4.13</ecNumber>
    </recommendedName>
    <alternativeName>
        <fullName evidence="3">Deoxycytidine triphosphate deaminase</fullName>
    </alternativeName>
</protein>